<reference evidence="2 3" key="1">
    <citation type="submission" date="2020-08" db="EMBL/GenBank/DDBJ databases">
        <title>A Genomic Blueprint of the Chicken Gut Microbiome.</title>
        <authorList>
            <person name="Gilroy R."/>
            <person name="Ravi A."/>
            <person name="Getino M."/>
            <person name="Pursley I."/>
            <person name="Horton D.L."/>
            <person name="Alikhan N.-F."/>
            <person name="Baker D."/>
            <person name="Gharbi K."/>
            <person name="Hall N."/>
            <person name="Watson M."/>
            <person name="Adriaenssens E.M."/>
            <person name="Foster-Nyarko E."/>
            <person name="Jarju S."/>
            <person name="Secka A."/>
            <person name="Antonio M."/>
            <person name="Oren A."/>
            <person name="Chaudhuri R."/>
            <person name="La Ragione R.M."/>
            <person name="Hildebrand F."/>
            <person name="Pallen M.J."/>
        </authorList>
    </citation>
    <scope>NUCLEOTIDE SEQUENCE [LARGE SCALE GENOMIC DNA]</scope>
    <source>
        <strain evidence="2 3">Sa1YVA5</strain>
    </source>
</reference>
<accession>A0A8I0HR86</accession>
<evidence type="ECO:0000313" key="3">
    <source>
        <dbReference type="Proteomes" id="UP000650224"/>
    </source>
</evidence>
<dbReference type="Pfam" id="PF14333">
    <property type="entry name" value="DUF4389"/>
    <property type="match status" value="2"/>
</dbReference>
<organism evidence="2 3">
    <name type="scientific">Corynebacterium gallinarum</name>
    <dbReference type="NCBI Taxonomy" id="2762214"/>
    <lineage>
        <taxon>Bacteria</taxon>
        <taxon>Bacillati</taxon>
        <taxon>Actinomycetota</taxon>
        <taxon>Actinomycetes</taxon>
        <taxon>Mycobacteriales</taxon>
        <taxon>Corynebacteriaceae</taxon>
        <taxon>Corynebacterium</taxon>
    </lineage>
</organism>
<gene>
    <name evidence="2" type="ORF">H9627_12605</name>
</gene>
<feature type="transmembrane region" description="Helical" evidence="1">
    <location>
        <begin position="296"/>
        <end position="319"/>
    </location>
</feature>
<protein>
    <submittedName>
        <fullName evidence="2">DUF4389 domain-containing protein</fullName>
    </submittedName>
</protein>
<feature type="transmembrane region" description="Helical" evidence="1">
    <location>
        <begin position="406"/>
        <end position="425"/>
    </location>
</feature>
<dbReference type="RefSeq" id="WP_191734387.1">
    <property type="nucleotide sequence ID" value="NZ_JACSPR010000011.1"/>
</dbReference>
<feature type="transmembrane region" description="Helical" evidence="1">
    <location>
        <begin position="381"/>
        <end position="400"/>
    </location>
</feature>
<proteinExistence type="predicted"/>
<feature type="transmembrane region" description="Helical" evidence="1">
    <location>
        <begin position="6"/>
        <end position="30"/>
    </location>
</feature>
<keyword evidence="3" id="KW-1185">Reference proteome</keyword>
<dbReference type="InterPro" id="IPR025498">
    <property type="entry name" value="DUF4389"/>
</dbReference>
<evidence type="ECO:0000256" key="1">
    <source>
        <dbReference type="SAM" id="Phobius"/>
    </source>
</evidence>
<dbReference type="AlphaFoldDB" id="A0A8I0HR86"/>
<evidence type="ECO:0000313" key="2">
    <source>
        <dbReference type="EMBL" id="MBD8031148.1"/>
    </source>
</evidence>
<keyword evidence="1" id="KW-0472">Membrane</keyword>
<dbReference type="EMBL" id="JACSPR010000011">
    <property type="protein sequence ID" value="MBD8031148.1"/>
    <property type="molecule type" value="Genomic_DNA"/>
</dbReference>
<keyword evidence="1" id="KW-0812">Transmembrane</keyword>
<keyword evidence="1" id="KW-1133">Transmembrane helix</keyword>
<dbReference type="Proteomes" id="UP000650224">
    <property type="component" value="Unassembled WGS sequence"/>
</dbReference>
<sequence>MRPLNWILLVMGVLITIAGLGLTIGGAVLAGAGAAQSDGQYPVVYEENFQSAGHAILAPPLVFDASDTGSSDLASTGEIASARVQVSSVVSDQDIFIGIADSADIGDYLDGVSHTVLGDLSWQSGQPSSAPPEWFPSSDTGVRQQEIDGTRTPELPADQDFWAVSASGVGTQEITFDLQPGNWTLVVMNTDASRPVWADLQVGARTELLDSGTLAVWIAGLLALLLGIPLLLVGAAGLGRDISLGSSRGSSLGADPAYPQPYDTLRVHPLTFTGHLDGTPSRGLWLIKWLLVIPHYLILGLLWFAQLITTIAAGVAILFTGRYPRSWFAFSVGVLRWQWRVGFYGYAALGTDRYPPFTLAHVDYPATLDVVYPEQLSRGLVLVKWWLLALPHLFIVALLTGNSGSLLGLLILIIAVALLFTGRYLPGLFDLVMGTERWAYRVVTYTLLLRDEYPPFRLDQGPTDPAPTGMEATG</sequence>
<comment type="caution">
    <text evidence="2">The sequence shown here is derived from an EMBL/GenBank/DDBJ whole genome shotgun (WGS) entry which is preliminary data.</text>
</comment>
<feature type="transmembrane region" description="Helical" evidence="1">
    <location>
        <begin position="214"/>
        <end position="238"/>
    </location>
</feature>
<name>A0A8I0HR86_9CORY</name>